<evidence type="ECO:0000256" key="14">
    <source>
        <dbReference type="ARBA" id="ARBA00032775"/>
    </source>
</evidence>
<evidence type="ECO:0000256" key="4">
    <source>
        <dbReference type="ARBA" id="ARBA00011533"/>
    </source>
</evidence>
<sequence length="78" mass="8435">MAGLLKTTDLVGLAVCKTPHETLKILYTKILDVLGQIPKKCKQITNEKLSMVKAEPDVKKLGEQLQGGQVEEVIGSSS</sequence>
<evidence type="ECO:0000256" key="3">
    <source>
        <dbReference type="ARBA" id="ARBA00010261"/>
    </source>
</evidence>
<keyword evidence="11" id="KW-0472">Membrane</keyword>
<comment type="function">
    <text evidence="1">Accessory subunit of the mitochondrial membrane respiratory chain NADH dehydrogenase (Complex I), that is believed not to be involved in catalysis. Complex I functions in the transfer of electrons from NADH to the respiratory chain. The immediate electron acceptor for the enzyme is believed to be ubiquinone.</text>
</comment>
<dbReference type="Pfam" id="PF04716">
    <property type="entry name" value="ETC_C1_NDUFA5"/>
    <property type="match status" value="1"/>
</dbReference>
<evidence type="ECO:0000256" key="2">
    <source>
        <dbReference type="ARBA" id="ARBA00004443"/>
    </source>
</evidence>
<evidence type="ECO:0000313" key="15">
    <source>
        <dbReference type="Ensembl" id="ENSCHIP00000014624.1"/>
    </source>
</evidence>
<dbReference type="EMBL" id="LWLT01000007">
    <property type="status" value="NOT_ANNOTATED_CDS"/>
    <property type="molecule type" value="Genomic_DNA"/>
</dbReference>
<dbReference type="Bgee" id="ENSCHIG00000015586">
    <property type="expression patterns" value="Expressed in longissimus thoracis muscle and 3 other cell types or tissues"/>
</dbReference>
<keyword evidence="6" id="KW-0813">Transport</keyword>
<evidence type="ECO:0000256" key="11">
    <source>
        <dbReference type="ARBA" id="ARBA00023136"/>
    </source>
</evidence>
<keyword evidence="9" id="KW-0249">Electron transport</keyword>
<evidence type="ECO:0000313" key="16">
    <source>
        <dbReference type="Proteomes" id="UP000291000"/>
    </source>
</evidence>
<dbReference type="InterPro" id="IPR006806">
    <property type="entry name" value="NDUFA5"/>
</dbReference>
<dbReference type="GO" id="GO:0005743">
    <property type="term" value="C:mitochondrial inner membrane"/>
    <property type="evidence" value="ECO:0007669"/>
    <property type="project" value="UniProtKB-SubCell"/>
</dbReference>
<evidence type="ECO:0000256" key="13">
    <source>
        <dbReference type="ARBA" id="ARBA00032483"/>
    </source>
</evidence>
<keyword evidence="8" id="KW-0999">Mitochondrion inner membrane</keyword>
<evidence type="ECO:0000256" key="1">
    <source>
        <dbReference type="ARBA" id="ARBA00003195"/>
    </source>
</evidence>
<keyword evidence="16" id="KW-1185">Reference proteome</keyword>
<protein>
    <recommendedName>
        <fullName evidence="5">NADH dehydrogenase [ubiquinone] 1 alpha subcomplex subunit 5</fullName>
    </recommendedName>
    <alternativeName>
        <fullName evidence="12">Complex I subunit B13</fullName>
    </alternativeName>
    <alternativeName>
        <fullName evidence="14">Complex I-13kD-B</fullName>
    </alternativeName>
    <alternativeName>
        <fullName evidence="13">NADH-ubiquinone oxidoreductase 13 kDa-B subunit</fullName>
    </alternativeName>
</protein>
<reference evidence="15" key="2">
    <citation type="submission" date="2025-08" db="UniProtKB">
        <authorList>
            <consortium name="Ensembl"/>
        </authorList>
    </citation>
    <scope>IDENTIFICATION</scope>
</reference>
<dbReference type="AlphaFoldDB" id="A0A452ER21"/>
<evidence type="ECO:0000256" key="9">
    <source>
        <dbReference type="ARBA" id="ARBA00022982"/>
    </source>
</evidence>
<reference evidence="15 16" key="1">
    <citation type="submission" date="2016-04" db="EMBL/GenBank/DDBJ databases">
        <title>Polished mammalian reference genomes with single-molecule sequencing and chromosome conformation capture applied to the Capra hircus genome.</title>
        <authorList>
            <person name="Bickhart D.M."/>
            <person name="Koren S."/>
            <person name="Rosen B."/>
            <person name="Hastie A."/>
            <person name="Liachko I."/>
            <person name="Sullivan S.T."/>
            <person name="Burton J."/>
            <person name="Sayre B.L."/>
            <person name="Huson H.J."/>
            <person name="Lee J."/>
            <person name="Lam E."/>
            <person name="Kelley C.M."/>
            <person name="Hutchison J.L."/>
            <person name="Zhou Y."/>
            <person name="Sun J."/>
            <person name="Crisa A."/>
            <person name="Schwartz J.C."/>
            <person name="Hammond J.A."/>
            <person name="Schroeder S.G."/>
            <person name="Liu G.E."/>
            <person name="Dunham M."/>
            <person name="Shendure J."/>
            <person name="Sonstegard T.S."/>
            <person name="Phillippy A.M."/>
            <person name="Van Tassell C.P."/>
            <person name="Smith T.P."/>
        </authorList>
    </citation>
    <scope>NUCLEOTIDE SEQUENCE [LARGE SCALE GENOMIC DNA]</scope>
</reference>
<dbReference type="Proteomes" id="UP000291000">
    <property type="component" value="Chromosome 8"/>
</dbReference>
<name>A0A452ER21_CAPHI</name>
<evidence type="ECO:0000256" key="10">
    <source>
        <dbReference type="ARBA" id="ARBA00023128"/>
    </source>
</evidence>
<proteinExistence type="inferred from homology"/>
<reference evidence="15" key="3">
    <citation type="submission" date="2025-09" db="UniProtKB">
        <authorList>
            <consortium name="Ensembl"/>
        </authorList>
    </citation>
    <scope>IDENTIFICATION</scope>
</reference>
<dbReference type="GO" id="GO:0022904">
    <property type="term" value="P:respiratory electron transport chain"/>
    <property type="evidence" value="ECO:0007669"/>
    <property type="project" value="InterPro"/>
</dbReference>
<dbReference type="GeneTree" id="ENSGT00940000168934"/>
<organism evidence="15 16">
    <name type="scientific">Capra hircus</name>
    <name type="common">Goat</name>
    <dbReference type="NCBI Taxonomy" id="9925"/>
    <lineage>
        <taxon>Eukaryota</taxon>
        <taxon>Metazoa</taxon>
        <taxon>Chordata</taxon>
        <taxon>Craniata</taxon>
        <taxon>Vertebrata</taxon>
        <taxon>Euteleostomi</taxon>
        <taxon>Mammalia</taxon>
        <taxon>Eutheria</taxon>
        <taxon>Laurasiatheria</taxon>
        <taxon>Artiodactyla</taxon>
        <taxon>Ruminantia</taxon>
        <taxon>Pecora</taxon>
        <taxon>Bovidae</taxon>
        <taxon>Caprinae</taxon>
        <taxon>Capra</taxon>
    </lineage>
</organism>
<dbReference type="Ensembl" id="ENSCHIT00000022423.1">
    <property type="protein sequence ID" value="ENSCHIP00000014624.1"/>
    <property type="gene ID" value="ENSCHIG00000015586.1"/>
</dbReference>
<dbReference type="PANTHER" id="PTHR12653">
    <property type="entry name" value="NADH-UBIQUINONE OXIDOREDUCTASE 13 KD-B SUBUNIT"/>
    <property type="match status" value="1"/>
</dbReference>
<accession>A0A452ER21</accession>
<keyword evidence="10" id="KW-0496">Mitochondrion</keyword>
<dbReference type="PANTHER" id="PTHR12653:SF0">
    <property type="entry name" value="NADH DEHYDROGENASE [UBIQUINONE] 1 ALPHA SUBCOMPLEX SUBUNIT 5"/>
    <property type="match status" value="1"/>
</dbReference>
<evidence type="ECO:0000256" key="12">
    <source>
        <dbReference type="ARBA" id="ARBA00030376"/>
    </source>
</evidence>
<comment type="similarity">
    <text evidence="3">Belongs to the complex I NDUFA5 subunit family.</text>
</comment>
<keyword evidence="7" id="KW-0679">Respiratory chain</keyword>
<comment type="subcellular location">
    <subcellularLocation>
        <location evidence="2">Mitochondrion inner membrane</location>
        <topology evidence="2">Peripheral membrane protein</topology>
        <orientation evidence="2">Matrix side</orientation>
    </subcellularLocation>
</comment>
<evidence type="ECO:0000256" key="8">
    <source>
        <dbReference type="ARBA" id="ARBA00022792"/>
    </source>
</evidence>
<comment type="subunit">
    <text evidence="4">Complex I is composed of 45 different subunits.</text>
</comment>
<evidence type="ECO:0000256" key="7">
    <source>
        <dbReference type="ARBA" id="ARBA00022660"/>
    </source>
</evidence>
<dbReference type="STRING" id="9925.ENSCHIP00000014624"/>
<evidence type="ECO:0000256" key="6">
    <source>
        <dbReference type="ARBA" id="ARBA00022448"/>
    </source>
</evidence>
<evidence type="ECO:0000256" key="5">
    <source>
        <dbReference type="ARBA" id="ARBA00016385"/>
    </source>
</evidence>